<name>A0A7D3QWM6_9VIRU</name>
<dbReference type="GO" id="GO:0016705">
    <property type="term" value="F:oxidoreductase activity, acting on paired donors, with incorporation or reduction of molecular oxygen"/>
    <property type="evidence" value="ECO:0007669"/>
    <property type="project" value="InterPro"/>
</dbReference>
<dbReference type="SUPFAM" id="SSF48264">
    <property type="entry name" value="Cytochrome P450"/>
    <property type="match status" value="1"/>
</dbReference>
<evidence type="ECO:0000256" key="3">
    <source>
        <dbReference type="ARBA" id="ARBA00022723"/>
    </source>
</evidence>
<organism evidence="6 7">
    <name type="scientific">Fadolivirus FV1/VV64</name>
    <dbReference type="NCBI Taxonomy" id="3070911"/>
    <lineage>
        <taxon>Viruses</taxon>
        <taxon>Varidnaviria</taxon>
        <taxon>Bamfordvirae</taxon>
        <taxon>Nucleocytoviricota</taxon>
        <taxon>Megaviricetes</taxon>
        <taxon>Imitervirales</taxon>
        <taxon>Mimiviridae</taxon>
        <taxon>Klosneuvirinae</taxon>
        <taxon>Fadolivirus</taxon>
        <taxon>Fadolivirus algeromassiliense</taxon>
    </lineage>
</organism>
<keyword evidence="7" id="KW-1185">Reference proteome</keyword>
<dbReference type="PRINTS" id="PR00465">
    <property type="entry name" value="EP450IV"/>
</dbReference>
<evidence type="ECO:0000256" key="4">
    <source>
        <dbReference type="ARBA" id="ARBA00023004"/>
    </source>
</evidence>
<dbReference type="Pfam" id="PF00067">
    <property type="entry name" value="p450"/>
    <property type="match status" value="1"/>
</dbReference>
<sequence>MYAIYIGLGIVLITVIIRYLYTWYLYARITRNQVPNGAKIVPLVDGALPLIGHSSQFSRDPIGFVRNAQKRYGNYFKIRLLNKDIVVICDREACNEYFKSSEKRLSLYEVLDGLYFSKGFSDNKSFFPTIITIIKRSVEVKYEKFADKIMDEAQRMITKLQASNREVDLKAEMSRFISNTSARCFVGIELTDEFFDILTKFSHLLNKIIVITYFVPKWLLNITVNRQLKVYRSQMIRLLKPTVMEYINNPDLKESKILRNAANFVDDNGKKLTWEQVAEIIICMLYISSENTALGLTIAMIDLSQKPEFWDAVKQESEKHLNDNNIRSLFDSPILEAAIMESARMNSHLFALMRKPRSVSDVLNGYYIGDAYSVALCEPLLMRYECSTDLYQDPNTYNPNRFLEPMCESKASSDIMTWGSSTHMCPGKMFALYELKAAMAMIVTTFKRFNIDKNKITDLDFFSPAAFADRKAFVKFEKL</sequence>
<evidence type="ECO:0000256" key="5">
    <source>
        <dbReference type="SAM" id="Phobius"/>
    </source>
</evidence>
<dbReference type="InterPro" id="IPR002403">
    <property type="entry name" value="Cyt_P450_E_grp-IV"/>
</dbReference>
<dbReference type="InterPro" id="IPR001128">
    <property type="entry name" value="Cyt_P450"/>
</dbReference>
<dbReference type="Proteomes" id="UP001162001">
    <property type="component" value="Segment"/>
</dbReference>
<keyword evidence="4" id="KW-0408">Iron</keyword>
<keyword evidence="3" id="KW-0479">Metal-binding</keyword>
<gene>
    <name evidence="6" type="ORF">Fadolivirus_1_1281</name>
</gene>
<accession>A0A7D3QWM6</accession>
<dbReference type="PANTHER" id="PTHR24304">
    <property type="entry name" value="CYTOCHROME P450 FAMILY 7"/>
    <property type="match status" value="1"/>
</dbReference>
<keyword evidence="5" id="KW-0472">Membrane</keyword>
<dbReference type="GO" id="GO:0005506">
    <property type="term" value="F:iron ion binding"/>
    <property type="evidence" value="ECO:0007669"/>
    <property type="project" value="InterPro"/>
</dbReference>
<dbReference type="Gene3D" id="1.10.630.10">
    <property type="entry name" value="Cytochrome P450"/>
    <property type="match status" value="1"/>
</dbReference>
<evidence type="ECO:0000313" key="7">
    <source>
        <dbReference type="Proteomes" id="UP001162001"/>
    </source>
</evidence>
<evidence type="ECO:0000256" key="1">
    <source>
        <dbReference type="ARBA" id="ARBA00010617"/>
    </source>
</evidence>
<keyword evidence="2" id="KW-0349">Heme</keyword>
<feature type="transmembrane region" description="Helical" evidence="5">
    <location>
        <begin position="6"/>
        <end position="26"/>
    </location>
</feature>
<evidence type="ECO:0000313" key="6">
    <source>
        <dbReference type="EMBL" id="QKF94739.1"/>
    </source>
</evidence>
<keyword evidence="5" id="KW-0812">Transmembrane</keyword>
<protein>
    <submittedName>
        <fullName evidence="6">Cytochrome P450</fullName>
    </submittedName>
</protein>
<reference evidence="6 7" key="1">
    <citation type="submission" date="2020-04" db="EMBL/GenBank/DDBJ databases">
        <title>Advantages and limits of metagenomic assembly and binning of a giant virus.</title>
        <authorList>
            <person name="Schulz F."/>
            <person name="Andreani J."/>
            <person name="Francis R."/>
            <person name="Boudjemaa H."/>
            <person name="Bou Khalil J.Y."/>
            <person name="Lee J."/>
            <person name="La Scola B."/>
            <person name="Woyke T."/>
        </authorList>
    </citation>
    <scope>NUCLEOTIDE SEQUENCE [LARGE SCALE GENOMIC DNA]</scope>
    <source>
        <strain evidence="6 7">FV1/VV64</strain>
    </source>
</reference>
<keyword evidence="5" id="KW-1133">Transmembrane helix</keyword>
<dbReference type="GO" id="GO:0004497">
    <property type="term" value="F:monooxygenase activity"/>
    <property type="evidence" value="ECO:0007669"/>
    <property type="project" value="InterPro"/>
</dbReference>
<dbReference type="GO" id="GO:0020037">
    <property type="term" value="F:heme binding"/>
    <property type="evidence" value="ECO:0007669"/>
    <property type="project" value="InterPro"/>
</dbReference>
<dbReference type="InterPro" id="IPR036396">
    <property type="entry name" value="Cyt_P450_sf"/>
</dbReference>
<comment type="similarity">
    <text evidence="1">Belongs to the cytochrome P450 family.</text>
</comment>
<proteinExistence type="inferred from homology"/>
<dbReference type="EMBL" id="MT418680">
    <property type="protein sequence ID" value="QKF94739.1"/>
    <property type="molecule type" value="Genomic_DNA"/>
</dbReference>
<dbReference type="PANTHER" id="PTHR24304:SF2">
    <property type="entry name" value="24-HYDROXYCHOLESTEROL 7-ALPHA-HYDROXYLASE"/>
    <property type="match status" value="1"/>
</dbReference>
<dbReference type="InterPro" id="IPR050529">
    <property type="entry name" value="CYP450_sterol_14alpha_dmase"/>
</dbReference>
<evidence type="ECO:0000256" key="2">
    <source>
        <dbReference type="ARBA" id="ARBA00022617"/>
    </source>
</evidence>